<dbReference type="Proteomes" id="UP000501094">
    <property type="component" value="Chromosome"/>
</dbReference>
<evidence type="ECO:0000256" key="1">
    <source>
        <dbReference type="SAM" id="MobiDB-lite"/>
    </source>
</evidence>
<keyword evidence="3" id="KW-1185">Reference proteome</keyword>
<protein>
    <submittedName>
        <fullName evidence="2">Uncharacterized protein</fullName>
    </submittedName>
</protein>
<accession>A0A6H1Q639</accession>
<reference evidence="2 3" key="1">
    <citation type="journal article" date="2020" name="Nat. Microbiol.">
        <title>Lysogenic host-virus interactions in SAR11 marine bacteria.</title>
        <authorList>
            <person name="Morris R.M."/>
            <person name="Cain K.R."/>
            <person name="Hvorecny K.L."/>
            <person name="Kollman J.M."/>
        </authorList>
    </citation>
    <scope>NUCLEOTIDE SEQUENCE [LARGE SCALE GENOMIC DNA]</scope>
    <source>
        <strain evidence="2 3">NP1</strain>
    </source>
</reference>
<sequence length="74" mass="8221">MKFKLPCETLTKQGKRPCRAPGIVCKNGSIRCKVHGGYSSGPKTKEGKAKSANNIIKYNDQRASNKRQINEQDL</sequence>
<dbReference type="AlphaFoldDB" id="A0A6H1Q639"/>
<dbReference type="NCBIfam" id="NF041373">
    <property type="entry name" value="HGG_STG"/>
    <property type="match status" value="1"/>
</dbReference>
<feature type="region of interest" description="Disordered" evidence="1">
    <location>
        <begin position="36"/>
        <end position="74"/>
    </location>
</feature>
<dbReference type="EMBL" id="CP038852">
    <property type="protein sequence ID" value="QIZ21559.1"/>
    <property type="molecule type" value="Genomic_DNA"/>
</dbReference>
<name>A0A6H1Q639_9PROT</name>
<evidence type="ECO:0000313" key="2">
    <source>
        <dbReference type="EMBL" id="QIZ21559.1"/>
    </source>
</evidence>
<dbReference type="RefSeq" id="WP_420887566.1">
    <property type="nucleotide sequence ID" value="NZ_CP038852.1"/>
</dbReference>
<organism evidence="2 3">
    <name type="scientific">Candidatus Pelagibacter giovannonii</name>
    <dbReference type="NCBI Taxonomy" id="2563896"/>
    <lineage>
        <taxon>Bacteria</taxon>
        <taxon>Pseudomonadati</taxon>
        <taxon>Pseudomonadota</taxon>
        <taxon>Alphaproteobacteria</taxon>
        <taxon>Candidatus Pelagibacterales</taxon>
        <taxon>Candidatus Pelagibacteraceae</taxon>
        <taxon>Candidatus Pelagibacter</taxon>
    </lineage>
</organism>
<dbReference type="KEGG" id="peg:E5R92_07165"/>
<evidence type="ECO:0000313" key="3">
    <source>
        <dbReference type="Proteomes" id="UP000501094"/>
    </source>
</evidence>
<proteinExistence type="predicted"/>
<gene>
    <name evidence="2" type="ORF">E5R92_07165</name>
</gene>
<dbReference type="InterPro" id="IPR047675">
    <property type="entry name" value="Putative_zinc-bd"/>
</dbReference>